<dbReference type="EMBL" id="JAIFRP010000084">
    <property type="protein sequence ID" value="KAK2579525.1"/>
    <property type="molecule type" value="Genomic_DNA"/>
</dbReference>
<keyword evidence="2" id="KW-1185">Reference proteome</keyword>
<evidence type="ECO:0000313" key="1">
    <source>
        <dbReference type="EMBL" id="KAK2579525.1"/>
    </source>
</evidence>
<comment type="caution">
    <text evidence="1">The sequence shown here is derived from an EMBL/GenBank/DDBJ whole genome shotgun (WGS) entry which is preliminary data.</text>
</comment>
<name>A0AAD9RGV4_9HYME</name>
<gene>
    <name evidence="1" type="ORF">KPH14_010828</name>
</gene>
<reference evidence="1" key="2">
    <citation type="journal article" date="2023" name="Commun. Biol.">
        <title>Intrasexual cuticular hydrocarbon dimorphism in a wasp sheds light on hydrocarbon biosynthesis genes in Hymenoptera.</title>
        <authorList>
            <person name="Moris V.C."/>
            <person name="Podsiadlowski L."/>
            <person name="Martin S."/>
            <person name="Oeyen J.P."/>
            <person name="Donath A."/>
            <person name="Petersen M."/>
            <person name="Wilbrandt J."/>
            <person name="Misof B."/>
            <person name="Liedtke D."/>
            <person name="Thamm M."/>
            <person name="Scheiner R."/>
            <person name="Schmitt T."/>
            <person name="Niehuis O."/>
        </authorList>
    </citation>
    <scope>NUCLEOTIDE SEQUENCE</scope>
    <source>
        <strain evidence="1">GBR_01_08_01A</strain>
    </source>
</reference>
<accession>A0AAD9RGV4</accession>
<evidence type="ECO:0000313" key="2">
    <source>
        <dbReference type="Proteomes" id="UP001258017"/>
    </source>
</evidence>
<organism evidence="1 2">
    <name type="scientific">Odynerus spinipes</name>
    <dbReference type="NCBI Taxonomy" id="1348599"/>
    <lineage>
        <taxon>Eukaryota</taxon>
        <taxon>Metazoa</taxon>
        <taxon>Ecdysozoa</taxon>
        <taxon>Arthropoda</taxon>
        <taxon>Hexapoda</taxon>
        <taxon>Insecta</taxon>
        <taxon>Pterygota</taxon>
        <taxon>Neoptera</taxon>
        <taxon>Endopterygota</taxon>
        <taxon>Hymenoptera</taxon>
        <taxon>Apocrita</taxon>
        <taxon>Aculeata</taxon>
        <taxon>Vespoidea</taxon>
        <taxon>Vespidae</taxon>
        <taxon>Eumeninae</taxon>
        <taxon>Odynerus</taxon>
    </lineage>
</organism>
<dbReference type="Proteomes" id="UP001258017">
    <property type="component" value="Unassembled WGS sequence"/>
</dbReference>
<reference evidence="1" key="1">
    <citation type="submission" date="2021-08" db="EMBL/GenBank/DDBJ databases">
        <authorList>
            <person name="Misof B."/>
            <person name="Oliver O."/>
            <person name="Podsiadlowski L."/>
            <person name="Donath A."/>
            <person name="Peters R."/>
            <person name="Mayer C."/>
            <person name="Rust J."/>
            <person name="Gunkel S."/>
            <person name="Lesny P."/>
            <person name="Martin S."/>
            <person name="Oeyen J.P."/>
            <person name="Petersen M."/>
            <person name="Panagiotis P."/>
            <person name="Wilbrandt J."/>
            <person name="Tanja T."/>
        </authorList>
    </citation>
    <scope>NUCLEOTIDE SEQUENCE</scope>
    <source>
        <strain evidence="1">GBR_01_08_01A</strain>
        <tissue evidence="1">Thorax + abdomen</tissue>
    </source>
</reference>
<sequence length="78" mass="8776">MLLKAGYLHPSNKSLCPLILVYINQGNTIKALEAFELICEKYKYAHAFTVLTKSIVLAEDASLLQRFIDVAIKVHKLT</sequence>
<protein>
    <submittedName>
        <fullName evidence="1">Uncharacterized protein</fullName>
    </submittedName>
</protein>
<dbReference type="AlphaFoldDB" id="A0AAD9RGV4"/>
<proteinExistence type="predicted"/>